<dbReference type="InterPro" id="IPR036945">
    <property type="entry name" value="DAGK_sf"/>
</dbReference>
<evidence type="ECO:0000313" key="16">
    <source>
        <dbReference type="EMBL" id="MFD2171092.1"/>
    </source>
</evidence>
<keyword evidence="3" id="KW-1003">Cell membrane</keyword>
<comment type="caution">
    <text evidence="16">The sequence shown here is derived from an EMBL/GenBank/DDBJ whole genome shotgun (WGS) entry which is preliminary data.</text>
</comment>
<evidence type="ECO:0000256" key="8">
    <source>
        <dbReference type="ARBA" id="ARBA00022777"/>
    </source>
</evidence>
<feature type="transmembrane region" description="Helical" evidence="15">
    <location>
        <begin position="133"/>
        <end position="153"/>
    </location>
</feature>
<keyword evidence="13" id="KW-0594">Phospholipid biosynthesis</keyword>
<keyword evidence="17" id="KW-1185">Reference proteome</keyword>
<dbReference type="PANTHER" id="PTHR34299:SF1">
    <property type="entry name" value="DIACYLGLYCEROL KINASE"/>
    <property type="match status" value="1"/>
</dbReference>
<evidence type="ECO:0000256" key="3">
    <source>
        <dbReference type="ARBA" id="ARBA00022475"/>
    </source>
</evidence>
<keyword evidence="14" id="KW-1208">Phospholipid metabolism</keyword>
<keyword evidence="4" id="KW-0444">Lipid biosynthesis</keyword>
<evidence type="ECO:0000256" key="1">
    <source>
        <dbReference type="ARBA" id="ARBA00004651"/>
    </source>
</evidence>
<evidence type="ECO:0000256" key="2">
    <source>
        <dbReference type="ARBA" id="ARBA00005967"/>
    </source>
</evidence>
<name>A0ABW4ZYL3_9BACL</name>
<dbReference type="GO" id="GO:0016301">
    <property type="term" value="F:kinase activity"/>
    <property type="evidence" value="ECO:0007669"/>
    <property type="project" value="UniProtKB-KW"/>
</dbReference>
<keyword evidence="12 15" id="KW-0472">Membrane</keyword>
<feature type="transmembrane region" description="Helical" evidence="15">
    <location>
        <begin position="28"/>
        <end position="46"/>
    </location>
</feature>
<gene>
    <name evidence="16" type="ORF">ACFSOY_14015</name>
</gene>
<dbReference type="Pfam" id="PF01219">
    <property type="entry name" value="DAGK_prokar"/>
    <property type="match status" value="1"/>
</dbReference>
<dbReference type="EMBL" id="JBHUIO010000008">
    <property type="protein sequence ID" value="MFD2171092.1"/>
    <property type="molecule type" value="Genomic_DNA"/>
</dbReference>
<sequence length="160" mass="17872">MFQQSKLLKSFSYAVEGMTHALTTQRNMRIHFVVALCAMILSLLLDLSKLEIVLVFFSIILVVAAELFNTAIEAVVDLVTHDYHPLAKIAKDMAAAAVLLTAVHAVIVGFFVFFDKLFPPKFRNLQDTGEMAIYVAFIPLGILVLLLISWRAYARTKKQG</sequence>
<keyword evidence="5" id="KW-0808">Transferase</keyword>
<keyword evidence="11" id="KW-0443">Lipid metabolism</keyword>
<dbReference type="InterPro" id="IPR000829">
    <property type="entry name" value="DAGK"/>
</dbReference>
<dbReference type="Proteomes" id="UP001597343">
    <property type="component" value="Unassembled WGS sequence"/>
</dbReference>
<evidence type="ECO:0000256" key="6">
    <source>
        <dbReference type="ARBA" id="ARBA00022692"/>
    </source>
</evidence>
<comment type="similarity">
    <text evidence="2">Belongs to the bacterial diacylglycerol kinase family.</text>
</comment>
<evidence type="ECO:0000256" key="14">
    <source>
        <dbReference type="ARBA" id="ARBA00023264"/>
    </source>
</evidence>
<keyword evidence="10 15" id="KW-1133">Transmembrane helix</keyword>
<evidence type="ECO:0000256" key="10">
    <source>
        <dbReference type="ARBA" id="ARBA00022989"/>
    </source>
</evidence>
<feature type="transmembrane region" description="Helical" evidence="15">
    <location>
        <begin position="93"/>
        <end position="113"/>
    </location>
</feature>
<evidence type="ECO:0000256" key="15">
    <source>
        <dbReference type="SAM" id="Phobius"/>
    </source>
</evidence>
<keyword evidence="6 15" id="KW-0812">Transmembrane</keyword>
<accession>A0ABW4ZYL3</accession>
<evidence type="ECO:0000256" key="4">
    <source>
        <dbReference type="ARBA" id="ARBA00022516"/>
    </source>
</evidence>
<comment type="subcellular location">
    <subcellularLocation>
        <location evidence="1">Cell membrane</location>
        <topology evidence="1">Multi-pass membrane protein</topology>
    </subcellularLocation>
</comment>
<evidence type="ECO:0000256" key="9">
    <source>
        <dbReference type="ARBA" id="ARBA00022840"/>
    </source>
</evidence>
<evidence type="ECO:0000256" key="7">
    <source>
        <dbReference type="ARBA" id="ARBA00022741"/>
    </source>
</evidence>
<reference evidence="17" key="1">
    <citation type="journal article" date="2019" name="Int. J. Syst. Evol. Microbiol.">
        <title>The Global Catalogue of Microorganisms (GCM) 10K type strain sequencing project: providing services to taxonomists for standard genome sequencing and annotation.</title>
        <authorList>
            <consortium name="The Broad Institute Genomics Platform"/>
            <consortium name="The Broad Institute Genome Sequencing Center for Infectious Disease"/>
            <person name="Wu L."/>
            <person name="Ma J."/>
        </authorList>
    </citation>
    <scope>NUCLEOTIDE SEQUENCE [LARGE SCALE GENOMIC DNA]</scope>
    <source>
        <strain evidence="17">CGMCC 1.13574</strain>
    </source>
</reference>
<feature type="transmembrane region" description="Helical" evidence="15">
    <location>
        <begin position="52"/>
        <end position="72"/>
    </location>
</feature>
<dbReference type="RefSeq" id="WP_386047603.1">
    <property type="nucleotide sequence ID" value="NZ_JBHUIO010000008.1"/>
</dbReference>
<keyword evidence="8 16" id="KW-0418">Kinase</keyword>
<protein>
    <submittedName>
        <fullName evidence="16">Diacylglycerol kinase</fullName>
    </submittedName>
</protein>
<dbReference type="Gene3D" id="1.10.287.3610">
    <property type="match status" value="1"/>
</dbReference>
<evidence type="ECO:0000256" key="13">
    <source>
        <dbReference type="ARBA" id="ARBA00023209"/>
    </source>
</evidence>
<evidence type="ECO:0000256" key="5">
    <source>
        <dbReference type="ARBA" id="ARBA00022679"/>
    </source>
</evidence>
<evidence type="ECO:0000313" key="17">
    <source>
        <dbReference type="Proteomes" id="UP001597343"/>
    </source>
</evidence>
<keyword evidence="7" id="KW-0547">Nucleotide-binding</keyword>
<evidence type="ECO:0000256" key="11">
    <source>
        <dbReference type="ARBA" id="ARBA00023098"/>
    </source>
</evidence>
<keyword evidence="9" id="KW-0067">ATP-binding</keyword>
<evidence type="ECO:0000256" key="12">
    <source>
        <dbReference type="ARBA" id="ARBA00023136"/>
    </source>
</evidence>
<organism evidence="16 17">
    <name type="scientific">Tumebacillus lipolyticus</name>
    <dbReference type="NCBI Taxonomy" id="1280370"/>
    <lineage>
        <taxon>Bacteria</taxon>
        <taxon>Bacillati</taxon>
        <taxon>Bacillota</taxon>
        <taxon>Bacilli</taxon>
        <taxon>Bacillales</taxon>
        <taxon>Alicyclobacillaceae</taxon>
        <taxon>Tumebacillus</taxon>
    </lineage>
</organism>
<proteinExistence type="inferred from homology"/>
<dbReference type="PANTHER" id="PTHR34299">
    <property type="entry name" value="DIACYLGLYCEROL KINASE"/>
    <property type="match status" value="1"/>
</dbReference>